<evidence type="ECO:0000256" key="2">
    <source>
        <dbReference type="ARBA" id="ARBA00022679"/>
    </source>
</evidence>
<dbReference type="Proteomes" id="UP000243589">
    <property type="component" value="Unassembled WGS sequence"/>
</dbReference>
<dbReference type="GO" id="GO:0070403">
    <property type="term" value="F:NAD+ binding"/>
    <property type="evidence" value="ECO:0007669"/>
    <property type="project" value="InterPro"/>
</dbReference>
<dbReference type="InterPro" id="IPR050134">
    <property type="entry name" value="NAD-dep_sirtuin_deacylases"/>
</dbReference>
<keyword evidence="7" id="KW-1185">Reference proteome</keyword>
<dbReference type="PROSITE" id="PS50305">
    <property type="entry name" value="SIRTUIN"/>
    <property type="match status" value="1"/>
</dbReference>
<dbReference type="InterPro" id="IPR029035">
    <property type="entry name" value="DHS-like_NAD/FAD-binding_dom"/>
</dbReference>
<dbReference type="GO" id="GO:0016787">
    <property type="term" value="F:hydrolase activity"/>
    <property type="evidence" value="ECO:0007669"/>
    <property type="project" value="UniProtKB-KW"/>
</dbReference>
<dbReference type="EC" id="2.3.1.286" evidence="1"/>
<evidence type="ECO:0000256" key="4">
    <source>
        <dbReference type="PROSITE-ProRule" id="PRU00236"/>
    </source>
</evidence>
<feature type="binding site" evidence="4">
    <location>
        <position position="119"/>
    </location>
    <ligand>
        <name>Zn(2+)</name>
        <dbReference type="ChEBI" id="CHEBI:29105"/>
    </ligand>
</feature>
<dbReference type="PANTHER" id="PTHR11085:SF4">
    <property type="entry name" value="NAD-DEPENDENT PROTEIN DEACYLASE"/>
    <property type="match status" value="1"/>
</dbReference>
<feature type="binding site" evidence="4">
    <location>
        <position position="116"/>
    </location>
    <ligand>
        <name>Zn(2+)</name>
        <dbReference type="ChEBI" id="CHEBI:29105"/>
    </ligand>
</feature>
<evidence type="ECO:0000256" key="1">
    <source>
        <dbReference type="ARBA" id="ARBA00012928"/>
    </source>
</evidence>
<evidence type="ECO:0000256" key="3">
    <source>
        <dbReference type="ARBA" id="ARBA00023027"/>
    </source>
</evidence>
<dbReference type="PANTHER" id="PTHR11085">
    <property type="entry name" value="NAD-DEPENDENT PROTEIN DEACYLASE SIRTUIN-5, MITOCHONDRIAL-RELATED"/>
    <property type="match status" value="1"/>
</dbReference>
<dbReference type="SUPFAM" id="SSF52467">
    <property type="entry name" value="DHS-like NAD/FAD-binding domain"/>
    <property type="match status" value="1"/>
</dbReference>
<dbReference type="InterPro" id="IPR026591">
    <property type="entry name" value="Sirtuin_cat_small_dom_sf"/>
</dbReference>
<gene>
    <name evidence="6" type="primary">cobB_2</name>
    <name evidence="6" type="ORF">Bravens_01768</name>
</gene>
<feature type="domain" description="Deacetylase sirtuin-type" evidence="5">
    <location>
        <begin position="1"/>
        <end position="238"/>
    </location>
</feature>
<dbReference type="EMBL" id="LQQC01000012">
    <property type="protein sequence ID" value="KXZ57248.1"/>
    <property type="molecule type" value="Genomic_DNA"/>
</dbReference>
<dbReference type="GO" id="GO:0017136">
    <property type="term" value="F:histone deacetylase activity, NAD-dependent"/>
    <property type="evidence" value="ECO:0007669"/>
    <property type="project" value="TreeGrafter"/>
</dbReference>
<reference evidence="6 7" key="1">
    <citation type="submission" date="2016-01" db="EMBL/GenBank/DDBJ databases">
        <title>Use of Whole Genome Sequencing to ascertain that Brevibacterium massiliense (Roux, Raoult 2009) is a later heterotypic synonym of Brevibacterium ravenspurgense (Mages 2008).</title>
        <authorList>
            <person name="Bernier A.-M."/>
            <person name="Burdz T."/>
            <person name="Huynh C."/>
            <person name="Pachecho A.L."/>
            <person name="Wiebe D."/>
            <person name="Bonner C."/>
            <person name="Bernard K."/>
        </authorList>
    </citation>
    <scope>NUCLEOTIDE SEQUENCE [LARGE SCALE GENOMIC DNA]</scope>
    <source>
        <strain evidence="6 7">CCUG56047</strain>
    </source>
</reference>
<dbReference type="Pfam" id="PF02146">
    <property type="entry name" value="SIR2"/>
    <property type="match status" value="1"/>
</dbReference>
<dbReference type="Gene3D" id="3.40.50.1220">
    <property type="entry name" value="TPP-binding domain"/>
    <property type="match status" value="1"/>
</dbReference>
<name>A0A150H5W4_9MICO</name>
<dbReference type="AlphaFoldDB" id="A0A150H5W4"/>
<organism evidence="6 7">
    <name type="scientific">Brevibacterium ravenspurgense</name>
    <dbReference type="NCBI Taxonomy" id="479117"/>
    <lineage>
        <taxon>Bacteria</taxon>
        <taxon>Bacillati</taxon>
        <taxon>Actinomycetota</taxon>
        <taxon>Actinomycetes</taxon>
        <taxon>Micrococcales</taxon>
        <taxon>Brevibacteriaceae</taxon>
        <taxon>Brevibacterium</taxon>
    </lineage>
</organism>
<dbReference type="InterPro" id="IPR003000">
    <property type="entry name" value="Sirtuin"/>
</dbReference>
<dbReference type="RefSeq" id="WP_062022535.1">
    <property type="nucleotide sequence ID" value="NZ_LQQC01000012.1"/>
</dbReference>
<keyword evidence="2" id="KW-0808">Transferase</keyword>
<accession>A0A150H5W4</accession>
<feature type="binding site" evidence="4">
    <location>
        <position position="144"/>
    </location>
    <ligand>
        <name>Zn(2+)</name>
        <dbReference type="ChEBI" id="CHEBI:29105"/>
    </ligand>
</feature>
<protein>
    <recommendedName>
        <fullName evidence="1">protein acetyllysine N-acetyltransferase</fullName>
        <ecNumber evidence="1">2.3.1.286</ecNumber>
    </recommendedName>
</protein>
<evidence type="ECO:0000313" key="7">
    <source>
        <dbReference type="Proteomes" id="UP000243589"/>
    </source>
</evidence>
<keyword evidence="4" id="KW-0479">Metal-binding</keyword>
<keyword evidence="4" id="KW-0862">Zinc</keyword>
<comment type="caution">
    <text evidence="6">The sequence shown here is derived from an EMBL/GenBank/DDBJ whole genome shotgun (WGS) entry which is preliminary data.</text>
</comment>
<feature type="binding site" evidence="4">
    <location>
        <position position="141"/>
    </location>
    <ligand>
        <name>Zn(2+)</name>
        <dbReference type="ChEBI" id="CHEBI:29105"/>
    </ligand>
</feature>
<sequence>MRITFLTGAGLSTAAGIPDFRGPQGVWTRDPLAERMSTLSWYLKSPEVRERAWQMRLESGIWAASPTEAHHRIAQAEEQADVKAVVTQNTDGLHVLAGSSPDTVLEVHGSARTWQCEGCDATGPMEDQIRRVKDGEPDPSCPQCGGITRATTILFEEMLKTDVIEAAFEAAKNCDWIIAIGTSLSVTPVAHMFPMAIEAGARGMILNAEPTPFDPYAEEVVRGDLQETVPRVLDELLG</sequence>
<dbReference type="InterPro" id="IPR026590">
    <property type="entry name" value="Ssirtuin_cat_dom"/>
</dbReference>
<dbReference type="PATRIC" id="fig|479117.4.peg.1751"/>
<feature type="active site" description="Proton acceptor" evidence="4">
    <location>
        <position position="108"/>
    </location>
</feature>
<evidence type="ECO:0000259" key="5">
    <source>
        <dbReference type="PROSITE" id="PS50305"/>
    </source>
</evidence>
<dbReference type="GO" id="GO:0046872">
    <property type="term" value="F:metal ion binding"/>
    <property type="evidence" value="ECO:0007669"/>
    <property type="project" value="UniProtKB-KW"/>
</dbReference>
<keyword evidence="6" id="KW-0378">Hydrolase</keyword>
<dbReference type="Gene3D" id="3.30.1600.10">
    <property type="entry name" value="SIR2/SIRT2 'Small Domain"/>
    <property type="match status" value="1"/>
</dbReference>
<keyword evidence="3" id="KW-0520">NAD</keyword>
<proteinExistence type="predicted"/>
<evidence type="ECO:0000313" key="6">
    <source>
        <dbReference type="EMBL" id="KXZ57248.1"/>
    </source>
</evidence>